<feature type="compositionally biased region" description="Polar residues" evidence="13">
    <location>
        <begin position="2368"/>
        <end position="2377"/>
    </location>
</feature>
<dbReference type="InterPro" id="IPR015943">
    <property type="entry name" value="WD40/YVTN_repeat-like_dom_sf"/>
</dbReference>
<dbReference type="SUPFAM" id="SSF56204">
    <property type="entry name" value="Hect, E3 ligase catalytic domain"/>
    <property type="match status" value="1"/>
</dbReference>
<evidence type="ECO:0000256" key="13">
    <source>
        <dbReference type="SAM" id="MobiDB-lite"/>
    </source>
</evidence>
<dbReference type="PROSITE" id="PS50188">
    <property type="entry name" value="B302_SPRY"/>
    <property type="match status" value="1"/>
</dbReference>
<comment type="subcellular location">
    <subcellularLocation>
        <location evidence="2">Cytoplasm</location>
    </subcellularLocation>
</comment>
<gene>
    <name evidence="16" type="ORF">BEMITA_LOCUS4249</name>
</gene>
<dbReference type="EC" id="2.3.2.26" evidence="4"/>
<dbReference type="PROSITE" id="PS50082">
    <property type="entry name" value="WD_REPEATS_2"/>
    <property type="match status" value="1"/>
</dbReference>
<feature type="repeat" description="RCC1" evidence="12">
    <location>
        <begin position="622"/>
        <end position="672"/>
    </location>
</feature>
<dbReference type="Gene3D" id="2.130.10.10">
    <property type="entry name" value="YVTN repeat-like/Quinoprotein amine dehydrogenase"/>
    <property type="match status" value="3"/>
</dbReference>
<dbReference type="Pfam" id="PF25390">
    <property type="entry name" value="WD40_RLD"/>
    <property type="match status" value="2"/>
</dbReference>
<feature type="region of interest" description="Disordered" evidence="13">
    <location>
        <begin position="1271"/>
        <end position="1290"/>
    </location>
</feature>
<feature type="domain" description="HECT" evidence="15">
    <location>
        <begin position="4021"/>
        <end position="4365"/>
    </location>
</feature>
<dbReference type="PROSITE" id="PS00626">
    <property type="entry name" value="RCC1_2"/>
    <property type="match status" value="1"/>
</dbReference>
<evidence type="ECO:0000256" key="10">
    <source>
        <dbReference type="PROSITE-ProRule" id="PRU00104"/>
    </source>
</evidence>
<dbReference type="InterPro" id="IPR043136">
    <property type="entry name" value="B30.2/SPRY_sf"/>
</dbReference>
<dbReference type="PANTHER" id="PTHR22872:SF6">
    <property type="entry name" value="E3 UBIQUITIN-PROTEIN LIGASE HERC1-RELATED"/>
    <property type="match status" value="1"/>
</dbReference>
<comment type="catalytic activity">
    <reaction evidence="1">
        <text>S-ubiquitinyl-[E2 ubiquitin-conjugating enzyme]-L-cysteine + [acceptor protein]-L-lysine = [E2 ubiquitin-conjugating enzyme]-L-cysteine + N(6)-ubiquitinyl-[acceptor protein]-L-lysine.</text>
        <dbReference type="EC" id="2.3.2.26"/>
    </reaction>
</comment>
<dbReference type="Gene3D" id="3.30.2410.10">
    <property type="entry name" value="Hect, E3 ligase catalytic domain"/>
    <property type="match status" value="1"/>
</dbReference>
<feature type="compositionally biased region" description="Low complexity" evidence="13">
    <location>
        <begin position="2347"/>
        <end position="2359"/>
    </location>
</feature>
<keyword evidence="7" id="KW-0808">Transferase</keyword>
<dbReference type="InterPro" id="IPR003877">
    <property type="entry name" value="SPRY_dom"/>
</dbReference>
<feature type="repeat" description="RCC1" evidence="12">
    <location>
        <begin position="519"/>
        <end position="568"/>
    </location>
</feature>
<organism evidence="16 17">
    <name type="scientific">Bemisia tabaci</name>
    <name type="common">Sweetpotato whitefly</name>
    <name type="synonym">Aleurodes tabaci</name>
    <dbReference type="NCBI Taxonomy" id="7038"/>
    <lineage>
        <taxon>Eukaryota</taxon>
        <taxon>Metazoa</taxon>
        <taxon>Ecdysozoa</taxon>
        <taxon>Arthropoda</taxon>
        <taxon>Hexapoda</taxon>
        <taxon>Insecta</taxon>
        <taxon>Pterygota</taxon>
        <taxon>Neoptera</taxon>
        <taxon>Paraneoptera</taxon>
        <taxon>Hemiptera</taxon>
        <taxon>Sternorrhyncha</taxon>
        <taxon>Aleyrodoidea</taxon>
        <taxon>Aleyrodidae</taxon>
        <taxon>Aleyrodinae</taxon>
        <taxon>Bemisia</taxon>
    </lineage>
</organism>
<dbReference type="InterPro" id="IPR051625">
    <property type="entry name" value="Signaling_Regulatory_Domain"/>
</dbReference>
<dbReference type="Proteomes" id="UP001152759">
    <property type="component" value="Chromosome 2"/>
</dbReference>
<evidence type="ECO:0000256" key="11">
    <source>
        <dbReference type="PROSITE-ProRule" id="PRU00221"/>
    </source>
</evidence>
<dbReference type="Pfam" id="PF00415">
    <property type="entry name" value="RCC1"/>
    <property type="match status" value="4"/>
</dbReference>
<feature type="repeat" description="RCC1" evidence="12">
    <location>
        <begin position="570"/>
        <end position="621"/>
    </location>
</feature>
<dbReference type="PROSITE" id="PS00028">
    <property type="entry name" value="ZINC_FINGER_C2H2_1"/>
    <property type="match status" value="1"/>
</dbReference>
<dbReference type="Gene3D" id="2.130.10.30">
    <property type="entry name" value="Regulator of chromosome condensation 1/beta-lactamase-inhibitor protein II"/>
    <property type="match status" value="2"/>
</dbReference>
<evidence type="ECO:0000256" key="5">
    <source>
        <dbReference type="ARBA" id="ARBA00022490"/>
    </source>
</evidence>
<evidence type="ECO:0000256" key="12">
    <source>
        <dbReference type="PROSITE-ProRule" id="PRU00235"/>
    </source>
</evidence>
<dbReference type="Pfam" id="PF00622">
    <property type="entry name" value="SPRY"/>
    <property type="match status" value="1"/>
</dbReference>
<evidence type="ECO:0000256" key="9">
    <source>
        <dbReference type="ARBA" id="ARBA00022786"/>
    </source>
</evidence>
<feature type="repeat" description="RCC1" evidence="12">
    <location>
        <begin position="3674"/>
        <end position="3725"/>
    </location>
</feature>
<dbReference type="CDD" id="cd12881">
    <property type="entry name" value="SPRY_HERC1"/>
    <property type="match status" value="1"/>
</dbReference>
<dbReference type="InterPro" id="IPR058923">
    <property type="entry name" value="RCC1-like_dom"/>
</dbReference>
<feature type="repeat" description="RCC1" evidence="12">
    <location>
        <begin position="3831"/>
        <end position="3882"/>
    </location>
</feature>
<evidence type="ECO:0000256" key="7">
    <source>
        <dbReference type="ARBA" id="ARBA00022679"/>
    </source>
</evidence>
<dbReference type="InterPro" id="IPR000569">
    <property type="entry name" value="HECT_dom"/>
</dbReference>
<feature type="repeat" description="RCC1" evidence="12">
    <location>
        <begin position="673"/>
        <end position="725"/>
    </location>
</feature>
<evidence type="ECO:0000256" key="4">
    <source>
        <dbReference type="ARBA" id="ARBA00012485"/>
    </source>
</evidence>
<dbReference type="KEGG" id="btab:109040033"/>
<dbReference type="InterPro" id="IPR036322">
    <property type="entry name" value="WD40_repeat_dom_sf"/>
</dbReference>
<dbReference type="Gene3D" id="3.30.2160.10">
    <property type="entry name" value="Hect, E3 ligase catalytic domain"/>
    <property type="match status" value="1"/>
</dbReference>
<dbReference type="SMART" id="SM00449">
    <property type="entry name" value="SPRY"/>
    <property type="match status" value="1"/>
</dbReference>
<feature type="active site" description="Glycyl thioester intermediate" evidence="10">
    <location>
        <position position="4328"/>
    </location>
</feature>
<dbReference type="PROSITE" id="PS50294">
    <property type="entry name" value="WD_REPEATS_REGION"/>
    <property type="match status" value="1"/>
</dbReference>
<evidence type="ECO:0000256" key="8">
    <source>
        <dbReference type="ARBA" id="ARBA00022737"/>
    </source>
</evidence>
<dbReference type="Pfam" id="PF13540">
    <property type="entry name" value="RCC1_2"/>
    <property type="match status" value="1"/>
</dbReference>
<dbReference type="SMART" id="SM00320">
    <property type="entry name" value="WD40"/>
    <property type="match status" value="6"/>
</dbReference>
<dbReference type="Pfam" id="PF00400">
    <property type="entry name" value="WD40"/>
    <property type="match status" value="3"/>
</dbReference>
<dbReference type="GO" id="GO:0005737">
    <property type="term" value="C:cytoplasm"/>
    <property type="evidence" value="ECO:0007669"/>
    <property type="project" value="UniProtKB-SubCell"/>
</dbReference>
<proteinExistence type="predicted"/>
<evidence type="ECO:0000256" key="1">
    <source>
        <dbReference type="ARBA" id="ARBA00000885"/>
    </source>
</evidence>
<dbReference type="FunFam" id="2.60.120.920:FF:000015">
    <property type="entry name" value="LOW QUALITY PROTEIN: probable E3 ubiquitin-protein ligase HERC1"/>
    <property type="match status" value="1"/>
</dbReference>
<feature type="repeat" description="RCC1" evidence="12">
    <location>
        <begin position="3727"/>
        <end position="3778"/>
    </location>
</feature>
<keyword evidence="11" id="KW-0853">WD repeat</keyword>
<evidence type="ECO:0000256" key="3">
    <source>
        <dbReference type="ARBA" id="ARBA00004906"/>
    </source>
</evidence>
<dbReference type="GO" id="GO:0061630">
    <property type="term" value="F:ubiquitin protein ligase activity"/>
    <property type="evidence" value="ECO:0007669"/>
    <property type="project" value="UniProtKB-EC"/>
</dbReference>
<dbReference type="PANTHER" id="PTHR22872">
    <property type="entry name" value="BTK-BINDING PROTEIN-RELATED"/>
    <property type="match status" value="1"/>
</dbReference>
<feature type="repeat" description="RCC1" evidence="12">
    <location>
        <begin position="413"/>
        <end position="465"/>
    </location>
</feature>
<feature type="repeat" description="RCC1" evidence="12">
    <location>
        <begin position="3622"/>
        <end position="3673"/>
    </location>
</feature>
<feature type="region of interest" description="Disordered" evidence="13">
    <location>
        <begin position="2347"/>
        <end position="2377"/>
    </location>
</feature>
<keyword evidence="6" id="KW-0597">Phosphoprotein</keyword>
<evidence type="ECO:0000259" key="14">
    <source>
        <dbReference type="PROSITE" id="PS50188"/>
    </source>
</evidence>
<feature type="repeat" description="RCC1" evidence="12">
    <location>
        <begin position="363"/>
        <end position="412"/>
    </location>
</feature>
<evidence type="ECO:0000256" key="6">
    <source>
        <dbReference type="ARBA" id="ARBA00022553"/>
    </source>
</evidence>
<accession>A0A9P0A7T2</accession>
<feature type="repeat" description="RCC1" evidence="12">
    <location>
        <begin position="466"/>
        <end position="518"/>
    </location>
</feature>
<reference evidence="16" key="1">
    <citation type="submission" date="2021-12" db="EMBL/GenBank/DDBJ databases">
        <authorList>
            <person name="King R."/>
        </authorList>
    </citation>
    <scope>NUCLEOTIDE SEQUENCE</scope>
</reference>
<dbReference type="InterPro" id="IPR013087">
    <property type="entry name" value="Znf_C2H2_type"/>
</dbReference>
<dbReference type="CDD" id="cd00078">
    <property type="entry name" value="HECTc"/>
    <property type="match status" value="1"/>
</dbReference>
<dbReference type="PROSITE" id="PS50012">
    <property type="entry name" value="RCC1_3"/>
    <property type="match status" value="12"/>
</dbReference>
<feature type="repeat" description="RCC1" evidence="12">
    <location>
        <begin position="3779"/>
        <end position="3830"/>
    </location>
</feature>
<sequence>MSCFPPNNVKYKWQDHLKSIWAHEKLENAATRDGVQLLYDRLLENRELTIAQPSSSLTVQNPCPSYLTDYFLDVDLEQHLINLLQNQLKLANNFISESSYFIILRQRLTVIERIVHAFVSKYHIKEKVKLATTTSDLAADHAENGEGSERAINGSQALLKMGVKTGLTLLFALLKQSWERDSPSNDTSLTQQVLVSALCVVQGLPPLSLANETQISGLGVESLNEISHFLQQTASLSSGAGKEVQRLAAELSLGIAIQRGSLRYLLEWIQMAMKNEEGVISAESFTQMVSQMRISINEESCQFEENLSTTELISLYDAAIILMKDLVNSACEYTHSWLGRNMVPYGCGLPSDEQAPSVLQDKCQVYVWGSNSSHQLTEDVQEKLLVPKLALSLTNVQQVEAGQYCTFFIHTNGTVSACGKGSYGRLGLGDSSNQQTPKKLPIEARIKKVSTSKGSDGHSLALSEDGQVYSWGDGDYGKLGHGGTSTQKQPKLITGVLSGKKVVCIHVGYRHSAAVTSTGELYTWGEGEHGRLGLGDSNSRPVPTLVHDIGGVGSVACGSAHTLALSIDGKTLWSFGSGDYGKLGHGDSAKIYRPKVIEALQGMYIRKICAGSQFSMALTSNGQVLVWGGGPCLGSGAADTVFSAPKLLDDLSNTRIVDISAGDSHCLALSHNCDVYAWGNNSMGQCGQGHSTSPVVRPRKVIGLDGVRTHQISAGTNHSIVWTALPTERQVITWHRPFCVDLEEPMFFLIRNFLQKFCCEEKNSDTLTLSRKHEEFVILCLRLLSAHLSLAYGDSASSSVLGSEAAPLRHLLFKLVDLPLPACVETAVTECLAVGAPLLLPPLRERLELLQSLLPQNLNLIKGQQMLLSIIVSSLKEHSHIATILGYASTSPLSDSDMQLIQNLIDTLIKNLSYQTLQLIEDESLKSDENQAVTLPKCSQHLYDLMCSINMHILADCIANFSSNSQSLLLLRHHISILFPSIVEVLNKAVSVISKYPRLSCVLHSIILNSIAGSMLSTIVHSLLIMPISSIQIFLPNLLEILPVYDQLNRVLPSNSDNSSETAPTDESTSVDDSWTWAVDLERSLALLIGRCLNHLLSGQPLTYAEEATYRWLNNTMLFSNGLVELDESVDITRNSENFSFSLCYLIQNKDKAKQESEVLMKLLSVCDSPFIEAVKSIIFSHSTKHDLSASSFNYLHESIVSNLVEYAVKNDYDYNTDNNLLDLISKLVVLVLMKINDLTDLDRVPSGMNDEIFQAVFKLRGKLLSSSTELEVVSHEPEEPDSDREDPHDEVNLHQGVIEPPPIESSTYTFFAEKQFVDRCSTILERCYFFIVAIQPLARKTHNQETCRTLCNTCISFLLDEPYDDIALTPWSEVSKGWSTKIGNVVAGLKEQCSRAKVRLSALKQIYSLLQEPSEVKDANGENLKLLNCVYEQYLCGCFGFTSDSSSCITHLHHYYHSIKTAPTVIKKEIRLVVHEIYSLLVKSLEAGMQYLMFYSLDDSKEVQLQVLTVFALSMHYSAEDVVHAVKCGILPLILELSNYVFCLDHQSVLVQSSSQLLRIISTACSMFADELDTTTKKKIVEHFETLLALTSPELISEEDCQPYKDENFALPCSNSGLLIGLCSNFYPANVDEKNLGEFLSFLKKILKNKSMLTFFATPKWIHGLVNILSMSPFNLPKVEALRPKLLAIDLLSIILPFSGEDFCREKIIDKLLTELSANLWIIPESVSSQTALKREMELDKELEKLSSPNGLLTFNEDNIPILDIAFDADKCLSCNVESNQTLVHCTGGRGYGLTNVSFSSGCYSWKFLIVKEHKGNEGTCVGISKWPVKDFNHRTTTDMWLYRAYSGHLYHGGELAFTLPSFTQGDYIVAVLDMDAKTLSFGKNGAEPILAFVDIDTTAELHPCVIFYSTNPGEKVKLTDMQVRGSPLELSAGDPQCAPTPVLMVEAYISLIRSLHECDSWTQCINNSLVERLNKVKETLAEEKLDRGVRTEPDVSELEGEKSEKQRDINLSKLCKDVWPALAVIGDVDRGLRVGGKCIHKSSKRTGTILGTVKQGILTVNVLWDEPEGGVTDVPFNYLEPVPCNPFNIHKFPKLTAETLLDLAKISGLTNEVPLPTCDIDPEELELLNKTTDVTKTAKSPLPIQKSVERLSAQMVTNIIDEVTQQRGNFVDLLRSPAPAALPQPCSEELVKKSVAVKSAELKLLEYEDKLIKFSFLQTAAMKTLTILINSNLLAELLLVPKLGVHVEKDTAQPLEPSEKESSSDALLKDALKTIFQCITEKSIEPCSIRNLVPLSELERVFSILHSTHVKVKVEKMHRISELESRIKVLRQSNSSTIFESALSSNSSSYNLPSSSKSRGRGHFFSHQNAPPSVAQTPASLTKMAKMRGNPLLHYLFNHPIAANLPKPIIPHLQEMGFSLKHIMKAAYALRNSLSISVSVSQSPAKIISKLATWMIEHPLTELEAQSSTATNARASSAEPETMYNDFFDNNPPDSSVRSVLSAYAKARNELTSELWTFLQSERNTEREREQVCGNEQPLYSQVGSSFIDSPTTSGLDNLNKLDVRSLVCLLCSETFPTLSLLKEHFLTLHQGCNMPLGLSRCGKIVCNWYTLCKSCRIKYSGSLYDLLSDDSVEAQEMSGANLENVPDGHNLDEAISKVSLSVPEVILFKGPDELGAKSVATVPESWGQGSTTSHENQSSATYADKHKSLGEQAALLSTMTKDRVAVLKKMLKILLISLSRTAIMNILSYLSVSCSTCNLADGLKSIGLSDVRKVIRLMSLLALGRIELSPVSESSTAKSFNPVSSVIFKTVSTTSSSLKVSSSYLGHLSNAIAALAQSDPDASKMIVSMCAQDLLNVASGGAEITFKVTQALVSLLTSHGGHSLSDSEEKVPLSPTDKHVGPLLLPNALAMCILSQRLSPDHRQWAAVQLVKCIGNKSVSGSNYFSESLNLVDLCGAIDSCDVRPLQGHDNRVSCVLYHESRNLMATCGYDSTVRVWSFPNPSLERTLVFYKSDNHYGSELHGEQVCCLSWSPSGDYIAASMENTINIWHLPETWKFGENSLIDIHETWITALCWPRECSSSSDESLIVGRANGSLAYISVSCGSFSKSDLPQLTQQGASVTHISWFSDEQHFAVAFSDGTVKFAQKQNNFEPISIMAHQSAISCFQWCPDGVLLATCGTDDRCCRLWKKQQDKDEWHCVHSLVSSQDPTSLTWSPVVGRPYPYVLCIGTVMGLINIWLVPDHPSSCEEALNQEILPIKLLHSVQGHLYNPVISLLVDHTGELLASGCQKGPSGVVYIWSLQDGTLLNTHTGSGGVQSLAWLADYGLAACFARSKDINLVEFNTHNYHNDRVLAACRNALLKQDIYGLDSAPCLRKLFQNLPSIILQQYQYEKPHVVNGEQLVFSDYLKCLVTLALSLHLENILCSPESPPNDFNGDINPDWAWLHTLSVASETADALVNRTPFPSAFLRHKVDIANSEEDWQMAINNENWSLEADTQLMCWAKTMPQDWQIGGKCDTYMWGSGRYGQLAEAGSWIVPFLVESFSNAQQVICGLNCTFVIEPNGTVLSCGEGSYGRLGQGHSDDLHTLSIISALQGFVIIELATSCGSDGHSLALAESGEVFSWGDGDYGKLGHGNSDRQRRPRQIEALQGEDVIQVACGFKHSAVVTADGKLFTFGNSDYGRLGHGSSTNKNVPEWVLSLLHVQVEQVSCGLNHTACVAKGGNRVYTFGDGEYGKLGLGHTTTKSTPQLVEALAEEEIKKVCCGTQFTVFLTTDGRIFTCGMDKLCGLPENRIKGDCKPQQITSLSGHFFEDVVVGSEHALALTSNGEVFAWGNNSDAQLGLATTALIREPLQITDLKNKNIKQISTGRAHSAAWTAPPLPKRHGLSTKLRFGLPPSIPSQFGSLQNLSLSAIQTRLKLLFHFSDSMYSCWRLLALSSSECDWCNILPYRWLMSPHLRALLAPRVYTLPLVRCLGRTMVQGRNYGPPVTVRRLATRGKQRTTKPIFTQIAAQVIRMKPADLRLPSRAWKVKLIGEGADDAGGVFDDTITEMCNELLSFTVPLLIPTPNKTSETGYNQDRYLINPQLKNLDWFKFLGILFGVAIRTKKPLALPLSPFIWKLIVNEPVSMADIEENDTLYAQSLRGIRDIHLSGVTEENFHEVIPLECFEGVSWTGQLLPIVAAGRSIPLTFRNRLQYVEQAVQFRLHEMDLQIAAIREGMSWIIPVPLLSLITCTHIEQLVCGLPHISIHLLKKIVRYRDLDETNILVQWLWQVLESFSDMERVLFMRFVSGRSRLPANMADLSQRFQIVKVDRACDGLPTAQTCFFQLRLPPYSSPDILAEKLRYAINNCRCIDMDNYMLTRNADQGSDEEY</sequence>
<evidence type="ECO:0000313" key="17">
    <source>
        <dbReference type="Proteomes" id="UP001152759"/>
    </source>
</evidence>
<dbReference type="SUPFAM" id="SSF50978">
    <property type="entry name" value="WD40 repeat-like"/>
    <property type="match status" value="1"/>
</dbReference>
<dbReference type="InterPro" id="IPR035983">
    <property type="entry name" value="Hect_E3_ubiquitin_ligase"/>
</dbReference>
<evidence type="ECO:0000256" key="2">
    <source>
        <dbReference type="ARBA" id="ARBA00004496"/>
    </source>
</evidence>
<dbReference type="Gene3D" id="2.60.120.920">
    <property type="match status" value="1"/>
</dbReference>
<dbReference type="InterPro" id="IPR001680">
    <property type="entry name" value="WD40_rpt"/>
</dbReference>
<dbReference type="Pfam" id="PF00632">
    <property type="entry name" value="HECT"/>
    <property type="match status" value="1"/>
</dbReference>
<dbReference type="SUPFAM" id="SSF50985">
    <property type="entry name" value="RCC1/BLIP-II"/>
    <property type="match status" value="2"/>
</dbReference>
<dbReference type="PROSITE" id="PS50237">
    <property type="entry name" value="HECT"/>
    <property type="match status" value="1"/>
</dbReference>
<dbReference type="SUPFAM" id="SSF49899">
    <property type="entry name" value="Concanavalin A-like lectins/glucanases"/>
    <property type="match status" value="1"/>
</dbReference>
<name>A0A9P0A7T2_BEMTA</name>
<keyword evidence="8" id="KW-0677">Repeat</keyword>
<dbReference type="PRINTS" id="PR00633">
    <property type="entry name" value="RCCNDNSATION"/>
</dbReference>
<dbReference type="Gene3D" id="3.90.1750.10">
    <property type="entry name" value="Hect, E3 ligase catalytic domains"/>
    <property type="match status" value="1"/>
</dbReference>
<keyword evidence="9 10" id="KW-0833">Ubl conjugation pathway</keyword>
<evidence type="ECO:0000313" key="16">
    <source>
        <dbReference type="EMBL" id="CAH0384968.1"/>
    </source>
</evidence>
<dbReference type="SUPFAM" id="SSF101908">
    <property type="entry name" value="Putative isomerase YbhE"/>
    <property type="match status" value="1"/>
</dbReference>
<dbReference type="InterPro" id="IPR001870">
    <property type="entry name" value="B30.2/SPRY"/>
</dbReference>
<dbReference type="GO" id="GO:0009966">
    <property type="term" value="P:regulation of signal transduction"/>
    <property type="evidence" value="ECO:0007669"/>
    <property type="project" value="UniProtKB-ARBA"/>
</dbReference>
<keyword evidence="5" id="KW-0963">Cytoplasm</keyword>
<feature type="domain" description="B30.2/SPRY" evidence="14">
    <location>
        <begin position="1734"/>
        <end position="1925"/>
    </location>
</feature>
<dbReference type="InterPro" id="IPR013320">
    <property type="entry name" value="ConA-like_dom_sf"/>
</dbReference>
<dbReference type="EMBL" id="OU963863">
    <property type="protein sequence ID" value="CAH0384968.1"/>
    <property type="molecule type" value="Genomic_DNA"/>
</dbReference>
<dbReference type="SMART" id="SM00119">
    <property type="entry name" value="HECTc"/>
    <property type="match status" value="1"/>
</dbReference>
<dbReference type="InterPro" id="IPR009091">
    <property type="entry name" value="RCC1/BLIP-II"/>
</dbReference>
<dbReference type="InterPro" id="IPR000408">
    <property type="entry name" value="Reg_chr_condens"/>
</dbReference>
<dbReference type="FunFam" id="3.30.2410.10:FF:000006">
    <property type="entry name" value="probable E3 ubiquitin-protein ligase HERC1 isoform X2"/>
    <property type="match status" value="1"/>
</dbReference>
<feature type="repeat" description="WD" evidence="11">
    <location>
        <begin position="2969"/>
        <end position="3010"/>
    </location>
</feature>
<dbReference type="InterPro" id="IPR035768">
    <property type="entry name" value="SPRY_HERC1"/>
</dbReference>
<evidence type="ECO:0000259" key="15">
    <source>
        <dbReference type="PROSITE" id="PS50237"/>
    </source>
</evidence>
<keyword evidence="17" id="KW-1185">Reference proteome</keyword>
<comment type="pathway">
    <text evidence="3">Protein modification; protein ubiquitination.</text>
</comment>
<protein>
    <recommendedName>
        <fullName evidence="4">HECT-type E3 ubiquitin transferase</fullName>
        <ecNumber evidence="4">2.3.2.26</ecNumber>
    </recommendedName>
</protein>